<organism evidence="6 7">
    <name type="scientific">Clostridium perfringens (strain ATCC 13124 / DSM 756 / JCM 1290 / NCIMB 6125 / NCTC 8237 / Type A)</name>
    <dbReference type="NCBI Taxonomy" id="195103"/>
    <lineage>
        <taxon>Bacteria</taxon>
        <taxon>Bacillati</taxon>
        <taxon>Bacillota</taxon>
        <taxon>Clostridia</taxon>
        <taxon>Eubacteriales</taxon>
        <taxon>Clostridiaceae</taxon>
        <taxon>Clostridium</taxon>
    </lineage>
</organism>
<dbReference type="PANTHER" id="PTHR43396:SF3">
    <property type="entry name" value="FLAVOHEMOPROTEIN"/>
    <property type="match status" value="1"/>
</dbReference>
<dbReference type="Gene3D" id="3.40.50.80">
    <property type="entry name" value="Nucleotide-binding domain of ferredoxin-NADP reductase (FNR) module"/>
    <property type="match status" value="1"/>
</dbReference>
<keyword evidence="1" id="KW-0349">Heme</keyword>
<proteinExistence type="predicted"/>
<dbReference type="GO" id="GO:0005344">
    <property type="term" value="F:oxygen carrier activity"/>
    <property type="evidence" value="ECO:0007669"/>
    <property type="project" value="UniProtKB-KW"/>
</dbReference>
<dbReference type="AlphaFoldDB" id="A0A0H2YVR4"/>
<keyword evidence="3" id="KW-0479">Metal-binding</keyword>
<protein>
    <submittedName>
        <fullName evidence="6">Oxidoreductase, FAD-binding</fullName>
    </submittedName>
</protein>
<dbReference type="STRING" id="195103.CPF_0780"/>
<dbReference type="KEGG" id="cpf:CPF_0780"/>
<dbReference type="PROSITE" id="PS51384">
    <property type="entry name" value="FAD_FR"/>
    <property type="match status" value="1"/>
</dbReference>
<dbReference type="Gene3D" id="2.40.30.10">
    <property type="entry name" value="Translation factors"/>
    <property type="match status" value="1"/>
</dbReference>
<keyword evidence="7" id="KW-1185">Reference proteome</keyword>
<dbReference type="InterPro" id="IPR039261">
    <property type="entry name" value="FNR_nucleotide-bd"/>
</dbReference>
<keyword evidence="2" id="KW-0561">Oxygen transport</keyword>
<evidence type="ECO:0000256" key="2">
    <source>
        <dbReference type="ARBA" id="ARBA00022621"/>
    </source>
</evidence>
<reference evidence="6 7" key="1">
    <citation type="journal article" date="2006" name="Genome Res.">
        <title>Skewed genomic variability in strains of the toxigenic bacterial pathogen, Clostridium perfringens.</title>
        <authorList>
            <person name="Myers G.S."/>
            <person name="Rasko D.A."/>
            <person name="Cheung J.K."/>
            <person name="Ravel J."/>
            <person name="Seshadri R."/>
            <person name="Deboy R.T."/>
            <person name="Ren Q."/>
            <person name="Varga J."/>
            <person name="Awad M.M."/>
            <person name="Brinkac L.M."/>
            <person name="Daugherty S.C."/>
            <person name="Haft D.H."/>
            <person name="Dodson R.J."/>
            <person name="Madupu R."/>
            <person name="Nelson W.C."/>
            <person name="Rosovitz M.J."/>
            <person name="Sullivan S.A."/>
            <person name="Khouri H."/>
            <person name="Dimitrov G.I."/>
            <person name="Watkins K.L."/>
            <person name="Mulligan S."/>
            <person name="Benton J."/>
            <person name="Radune D."/>
            <person name="Fisher D.J."/>
            <person name="Atkins H.S."/>
            <person name="Hiscox T."/>
            <person name="Jost B.H."/>
            <person name="Billington S.J."/>
            <person name="Songer J.G."/>
            <person name="McClane B.A."/>
            <person name="Titball R.W."/>
            <person name="Rood J.I."/>
            <person name="Melville S.B."/>
            <person name="Paulsen I.T."/>
        </authorList>
    </citation>
    <scope>NUCLEOTIDE SEQUENCE [LARGE SCALE GENOMIC DNA]</scope>
    <source>
        <strain evidence="7">ATCC 13124 / DSM 756 / JCM 1290 / NCIMB 6125 / NCTC 8237 / S 107 / Type A</strain>
    </source>
</reference>
<dbReference type="Proteomes" id="UP000001823">
    <property type="component" value="Chromosome"/>
</dbReference>
<dbReference type="RefSeq" id="WP_003477104.1">
    <property type="nucleotide sequence ID" value="NC_008261.1"/>
</dbReference>
<dbReference type="InterPro" id="IPR017938">
    <property type="entry name" value="Riboflavin_synthase-like_b-brl"/>
</dbReference>
<keyword evidence="2" id="KW-0813">Transport</keyword>
<gene>
    <name evidence="6" type="ordered locus">CPF_0780</name>
</gene>
<evidence type="ECO:0000256" key="3">
    <source>
        <dbReference type="ARBA" id="ARBA00022723"/>
    </source>
</evidence>
<dbReference type="GO" id="GO:0046210">
    <property type="term" value="P:nitric oxide catabolic process"/>
    <property type="evidence" value="ECO:0007669"/>
    <property type="project" value="TreeGrafter"/>
</dbReference>
<keyword evidence="4" id="KW-0408">Iron</keyword>
<evidence type="ECO:0000256" key="1">
    <source>
        <dbReference type="ARBA" id="ARBA00022617"/>
    </source>
</evidence>
<dbReference type="InterPro" id="IPR008333">
    <property type="entry name" value="Cbr1-like_FAD-bd_dom"/>
</dbReference>
<dbReference type="InterPro" id="IPR017927">
    <property type="entry name" value="FAD-bd_FR_type"/>
</dbReference>
<evidence type="ECO:0000313" key="6">
    <source>
        <dbReference type="EMBL" id="ABG85049.1"/>
    </source>
</evidence>
<dbReference type="Pfam" id="PF00175">
    <property type="entry name" value="NAD_binding_1"/>
    <property type="match status" value="1"/>
</dbReference>
<dbReference type="PANTHER" id="PTHR43396">
    <property type="entry name" value="FLAVOHEMOPROTEIN"/>
    <property type="match status" value="1"/>
</dbReference>
<evidence type="ECO:0000313" key="7">
    <source>
        <dbReference type="Proteomes" id="UP000001823"/>
    </source>
</evidence>
<dbReference type="SUPFAM" id="SSF52343">
    <property type="entry name" value="Ferredoxin reductase-like, C-terminal NADP-linked domain"/>
    <property type="match status" value="1"/>
</dbReference>
<dbReference type="PRINTS" id="PR00410">
    <property type="entry name" value="PHEHYDRXLASE"/>
</dbReference>
<dbReference type="HOGENOM" id="CLU_003827_14_4_9"/>
<dbReference type="Pfam" id="PF00970">
    <property type="entry name" value="FAD_binding_6"/>
    <property type="match status" value="1"/>
</dbReference>
<dbReference type="SUPFAM" id="SSF63380">
    <property type="entry name" value="Riboflavin synthase domain-like"/>
    <property type="match status" value="1"/>
</dbReference>
<dbReference type="GO" id="GO:0071949">
    <property type="term" value="F:FAD binding"/>
    <property type="evidence" value="ECO:0007669"/>
    <property type="project" value="TreeGrafter"/>
</dbReference>
<feature type="domain" description="FAD-binding FR-type" evidence="5">
    <location>
        <begin position="6"/>
        <end position="112"/>
    </location>
</feature>
<dbReference type="PaxDb" id="195103-CPF_0780"/>
<evidence type="ECO:0000259" key="5">
    <source>
        <dbReference type="PROSITE" id="PS51384"/>
    </source>
</evidence>
<dbReference type="CDD" id="cd06184">
    <property type="entry name" value="flavohem_like_fad_nad_binding"/>
    <property type="match status" value="1"/>
</dbReference>
<dbReference type="EMBL" id="CP000246">
    <property type="protein sequence ID" value="ABG85049.1"/>
    <property type="molecule type" value="Genomic_DNA"/>
</dbReference>
<dbReference type="GO" id="GO:0071500">
    <property type="term" value="P:cellular response to nitrosative stress"/>
    <property type="evidence" value="ECO:0007669"/>
    <property type="project" value="TreeGrafter"/>
</dbReference>
<name>A0A0H2YVR4_CLOP1</name>
<dbReference type="GO" id="GO:0008941">
    <property type="term" value="F:nitric oxide dioxygenase NAD(P)H activity"/>
    <property type="evidence" value="ECO:0007669"/>
    <property type="project" value="TreeGrafter"/>
</dbReference>
<dbReference type="InterPro" id="IPR001433">
    <property type="entry name" value="OxRdtase_FAD/NAD-bd"/>
</dbReference>
<evidence type="ECO:0000256" key="4">
    <source>
        <dbReference type="ARBA" id="ARBA00023004"/>
    </source>
</evidence>
<dbReference type="GO" id="GO:0046872">
    <property type="term" value="F:metal ion binding"/>
    <property type="evidence" value="ECO:0007669"/>
    <property type="project" value="UniProtKB-KW"/>
</dbReference>
<accession>A0A0H2YVR4</accession>
<dbReference type="eggNOG" id="COG1018">
    <property type="taxonomic scope" value="Bacteria"/>
</dbReference>
<sequence length="248" mass="28507">MENVWNGFRQLEIFKIEEEAKDIKSFYLRATDGKPLKEYKCGQFLPLKIETDDEVIKKEMRRYSLSGDPKKDYYRLTIKRVPNGKVSGYFHESINVGDTILAMPPFGKFTLTEDSNKPLVLLSGGIGITPILSMLYGAKEQSRDVYFVEAVLNSDNLALNSDVQGIKKVKNFKEIKIFSEPLESDIKGKDFDEEGFITKEWIKNNLPLNGEFFFCGPTLFMKSIRNSLKDLGVKEDNINFEFFGKEEF</sequence>